<feature type="compositionally biased region" description="Low complexity" evidence="6">
    <location>
        <begin position="1695"/>
        <end position="1704"/>
    </location>
</feature>
<dbReference type="Pfam" id="PF00550">
    <property type="entry name" value="PP-binding"/>
    <property type="match status" value="2"/>
</dbReference>
<dbReference type="PANTHER" id="PTHR43775">
    <property type="entry name" value="FATTY ACID SYNTHASE"/>
    <property type="match status" value="1"/>
</dbReference>
<dbReference type="InterPro" id="IPR020806">
    <property type="entry name" value="PKS_PP-bd"/>
</dbReference>
<dbReference type="NCBIfam" id="TIGR04532">
    <property type="entry name" value="PT_fungal_PKS"/>
    <property type="match status" value="1"/>
</dbReference>
<dbReference type="Pfam" id="PF00698">
    <property type="entry name" value="Acyl_transf_1"/>
    <property type="match status" value="1"/>
</dbReference>
<dbReference type="GO" id="GO:0006633">
    <property type="term" value="P:fatty acid biosynthetic process"/>
    <property type="evidence" value="ECO:0007669"/>
    <property type="project" value="InterPro"/>
</dbReference>
<evidence type="ECO:0000256" key="5">
    <source>
        <dbReference type="PROSITE-ProRule" id="PRU01363"/>
    </source>
</evidence>
<dbReference type="InterPro" id="IPR050091">
    <property type="entry name" value="PKS_NRPS_Biosynth_Enz"/>
</dbReference>
<keyword evidence="4" id="KW-0511">Multifunctional enzyme</keyword>
<dbReference type="Pfam" id="PF00975">
    <property type="entry name" value="Thioesterase"/>
    <property type="match status" value="1"/>
</dbReference>
<evidence type="ECO:0000256" key="3">
    <source>
        <dbReference type="ARBA" id="ARBA00022679"/>
    </source>
</evidence>
<dbReference type="Proteomes" id="UP001320420">
    <property type="component" value="Unassembled WGS sequence"/>
</dbReference>
<dbReference type="Pfam" id="PF22621">
    <property type="entry name" value="CurL-like_PKS_C"/>
    <property type="match status" value="1"/>
</dbReference>
<feature type="domain" description="Carrier" evidence="7">
    <location>
        <begin position="1612"/>
        <end position="1689"/>
    </location>
</feature>
<dbReference type="InterPro" id="IPR006162">
    <property type="entry name" value="Ppantetheine_attach_site"/>
</dbReference>
<dbReference type="InterPro" id="IPR014031">
    <property type="entry name" value="Ketoacyl_synth_C"/>
</dbReference>
<dbReference type="InterPro" id="IPR009081">
    <property type="entry name" value="PP-bd_ACP"/>
</dbReference>
<proteinExistence type="predicted"/>
<reference evidence="10 11" key="1">
    <citation type="submission" date="2024-02" db="EMBL/GenBank/DDBJ databases">
        <title>De novo assembly and annotation of 12 fungi associated with fruit tree decline syndrome in Ontario, Canada.</title>
        <authorList>
            <person name="Sulman M."/>
            <person name="Ellouze W."/>
            <person name="Ilyukhin E."/>
        </authorList>
    </citation>
    <scope>NUCLEOTIDE SEQUENCE [LARGE SCALE GENOMIC DNA]</scope>
    <source>
        <strain evidence="10 11">M11/M66-122</strain>
    </source>
</reference>
<dbReference type="SMART" id="SM00825">
    <property type="entry name" value="PKS_KS"/>
    <property type="match status" value="1"/>
</dbReference>
<dbReference type="InterPro" id="IPR036736">
    <property type="entry name" value="ACP-like_sf"/>
</dbReference>
<sequence length="2118" mass="230033">MAFLLFGDQSLDTHGFLADFHRQGNPSVLSKEFLQRAGEALRVEVENLPRAHRQRIPVFRTLQELNEKYHGQSIKYPAIDSALLCVAQLAHYIDRSEKEPEDNIAREDTYLAGLCTGLFAATAIASSQSLSTLLPIAVEVVLMAFRTGSCVASLADQLSPPVEKSESWTYVVAGATENDAKAMLAKFHEAEDVFESRPTAIPVFGPYHAPHLHSSVNIEELLQLNNESVTAALAGSSPRSQVVSCVTGLPFPQKDTKALLSAVVQEILNEPLFFHKAVSGCLEFARNFRGSRVLVIPCGPTHAASTLTNVLKSKTKLEVVLRPPPQVSRESNAGIIGNHGSIGKCKLAIVGMAGRFPDSASHEALWDLLEKGIDAHRVVPADRFPAETHVDPTGKSINTSHTPYGNWIENPGLFDPRFFNMSPREAFQTDPMQRMALTTAYEALEMSGYVPNRTPSTRLDRIGTFYGQTSDDWREINAAQEVDTYFITGGVRAFGPGRINYHMGFSGPSLNIDTACSSSAAALQVACSSLRAKECDTAIVGGLSCMTNSDIFSGLSRGQFLSKEHNCNTFDNDADGYCRADACASVIVKRLDDALADKDNILAVVLGTLTNHSADAISITHPHGPTQSILSSAILNEAGVDPIDVDYVEMHGTGTQAGDGTEMISVTDVFAPANRHRPADRPLYLGAVKSNIGHGEAASGVTALIKVLMMLKKNAIPPHIGIKKDINKTFPTDLGERGVNIAFHKTPFVRKDGKPRRVFVNNFSAAGGNTGLLLEDGPRYKTPAVDPRSHHVITLTGKSKSAMIRNAENLVKWMEENPSTSVCHVAYTTTARRIQHYWRMNVAVASLVEAQEAIKDRLKSNFVPVSPEQPRVAFMFTGQGSHYAGLGRELYSHYSVFRQAINEYNQLSLIHGFPSFLPLIDGSEPDVQNLSPVIVQLGLASFEMAIAKLWASWGVKPSAVLGHSLGEYAALHVAGVLSASDTIYLVGSRAKLLVEKCTAGTHAMLAVKGSVEAVTEALGANARSTNIACINGPSETVLSGASTEISEAADSLAAAGFKCTQLKVPFAFHSAQVDPILDDFAHLARSVHFHKPTIPVISPLLGKLVEESPINADYLRDHAREAVDFLGGLVSAQKSGAIDEKTVWLEIGPHPVCASMVKAAFGATTIAVPTLRRSEPAYKTLSATLCTLHSAGLNLDWNEYHRDFDASVRLLDIPTYSFDLKNYWLQYEGDWCLTKNRGAIAAPVKAIEPAKPKLSTTAVQKITKEKVKGDIALIDTETEMTEENMRKICQGHRVNGNTLTPSSLYGDMAMTICEYAYNLLRPGSENIGMNICDMEVPKTLQFDTKAKSQVLRMNVKVNAAESNAEITWTTGEGAKRAEHAKCRVLYGKTNEWLDEFERVSYLVKSRIDSLKAAEERGDASKIGRGLAYKLFTALVDYDDRYKGMESVILDSATCEATAKVVFQTSAEDGVFHTPPYWIDSVCHISGFIVNGTDAVDSRENVYISHGWGSMRFAERLERSKTYQTYIRMQNVKGTKIMAGDSYIFDGDRLIGIAGDIRFQAIPRKVLNMLLPPQGAAAPARASPAAKPAPVKAPVKEKKQVTSANLPAVNKKLTKTSVISQIMDIIAKETGVSHDELADNIAFNDLGVDSLMGLTISGRVREELELDVDSHAFNDHATIGAFKSFLAQFEKAVASPAAAESTDSSSDSDEDELESESDVTTPPDDSDKGSLKSVAAQDDTNSTEIRQIVRETICAEMGVDVEEIIAAPDLAALGMDSLMTLSILGILREKTGLDIPSDLLGHNPSLKDIEKTLGITDKPKRAPSPPKPTATKTPKAAPKAEPKTTVKVDSIVDAYPHRKATSVLLQGNHRTAKRQLFMIPDGSGSATSYTQIVDVGSDVAVWGMFSPFMKTPEEYKCGVYGMATKFIQEMKRRQPEGPYAVAGWSAGGVIAYEIVNQLTKANEEVSHLIIIDAPCPITIEPLPAGLHAWFASIGLLGEGDSPSAKKIPSWLLPHFAASVTALSNYTAEPIAKEKCPKVTAIWCEDGVCKLPTDPRPDPYPTGHALFLLDNRTDFGPNRWDEYLDVDKMTFRHMPGNHFSMMHGDLAKQLGGFLKEGIQS</sequence>
<protein>
    <submittedName>
        <fullName evidence="10">Type I Iterative PKS</fullName>
    </submittedName>
</protein>
<dbReference type="SUPFAM" id="SSF52151">
    <property type="entry name" value="FabD/lysophospholipase-like"/>
    <property type="match status" value="2"/>
</dbReference>
<gene>
    <name evidence="10" type="ORF">SLS62_003255</name>
</gene>
<comment type="caution">
    <text evidence="10">The sequence shown here is derived from an EMBL/GenBank/DDBJ whole genome shotgun (WGS) entry which is preliminary data.</text>
</comment>
<dbReference type="Gene3D" id="3.40.50.1820">
    <property type="entry name" value="alpha/beta hydrolase"/>
    <property type="match status" value="1"/>
</dbReference>
<keyword evidence="3" id="KW-0808">Transferase</keyword>
<feature type="region of interest" description="C-terminal hotdog fold" evidence="5">
    <location>
        <begin position="1418"/>
        <end position="1567"/>
    </location>
</feature>
<evidence type="ECO:0000259" key="8">
    <source>
        <dbReference type="PROSITE" id="PS52004"/>
    </source>
</evidence>
<dbReference type="InterPro" id="IPR001227">
    <property type="entry name" value="Ac_transferase_dom_sf"/>
</dbReference>
<keyword evidence="2" id="KW-0597">Phosphoprotein</keyword>
<dbReference type="Pfam" id="PF16073">
    <property type="entry name" value="SAT"/>
    <property type="match status" value="1"/>
</dbReference>
<dbReference type="GO" id="GO:0004312">
    <property type="term" value="F:fatty acid synthase activity"/>
    <property type="evidence" value="ECO:0007669"/>
    <property type="project" value="TreeGrafter"/>
</dbReference>
<dbReference type="GO" id="GO:0031177">
    <property type="term" value="F:phosphopantetheine binding"/>
    <property type="evidence" value="ECO:0007669"/>
    <property type="project" value="InterPro"/>
</dbReference>
<evidence type="ECO:0000256" key="1">
    <source>
        <dbReference type="ARBA" id="ARBA00022450"/>
    </source>
</evidence>
<dbReference type="FunFam" id="1.10.1200.10:FF:000011">
    <property type="entry name" value="Sterigmatocystin biosynthesis polyketide synthase"/>
    <property type="match status" value="1"/>
</dbReference>
<dbReference type="PROSITE" id="PS00012">
    <property type="entry name" value="PHOSPHOPANTETHEINE"/>
    <property type="match status" value="1"/>
</dbReference>
<dbReference type="Gene3D" id="1.10.1200.10">
    <property type="entry name" value="ACP-like"/>
    <property type="match status" value="2"/>
</dbReference>
<dbReference type="InterPro" id="IPR016035">
    <property type="entry name" value="Acyl_Trfase/lysoPLipase"/>
</dbReference>
<evidence type="ECO:0000259" key="9">
    <source>
        <dbReference type="PROSITE" id="PS52019"/>
    </source>
</evidence>
<dbReference type="Gene3D" id="3.40.366.10">
    <property type="entry name" value="Malonyl-Coenzyme A Acyl Carrier Protein, domain 2"/>
    <property type="match status" value="2"/>
</dbReference>
<dbReference type="EMBL" id="JAKJXP020000018">
    <property type="protein sequence ID" value="KAK7754698.1"/>
    <property type="molecule type" value="Genomic_DNA"/>
</dbReference>
<dbReference type="InterPro" id="IPR020841">
    <property type="entry name" value="PKS_Beta-ketoAc_synthase_dom"/>
</dbReference>
<dbReference type="InterPro" id="IPR032088">
    <property type="entry name" value="SAT"/>
</dbReference>
<dbReference type="Gene3D" id="3.10.129.110">
    <property type="entry name" value="Polyketide synthase dehydratase"/>
    <property type="match status" value="1"/>
</dbReference>
<dbReference type="Pfam" id="PF00109">
    <property type="entry name" value="ketoacyl-synt"/>
    <property type="match status" value="1"/>
</dbReference>
<dbReference type="InterPro" id="IPR029058">
    <property type="entry name" value="AB_hydrolase_fold"/>
</dbReference>
<evidence type="ECO:0000256" key="2">
    <source>
        <dbReference type="ARBA" id="ARBA00022553"/>
    </source>
</evidence>
<dbReference type="InterPro" id="IPR042104">
    <property type="entry name" value="PKS_dehydratase_sf"/>
</dbReference>
<feature type="domain" description="PKS/mFAS DH" evidence="9">
    <location>
        <begin position="1260"/>
        <end position="1567"/>
    </location>
</feature>
<dbReference type="PROSITE" id="PS52004">
    <property type="entry name" value="KS3_2"/>
    <property type="match status" value="1"/>
</dbReference>
<dbReference type="InterPro" id="IPR014030">
    <property type="entry name" value="Ketoacyl_synth_N"/>
</dbReference>
<feature type="domain" description="Ketosynthase family 3 (KS3)" evidence="8">
    <location>
        <begin position="344"/>
        <end position="776"/>
    </location>
</feature>
<keyword evidence="1" id="KW-0596">Phosphopantetheine</keyword>
<feature type="region of interest" description="Disordered" evidence="6">
    <location>
        <begin position="1812"/>
        <end position="1841"/>
    </location>
</feature>
<dbReference type="InterPro" id="IPR049900">
    <property type="entry name" value="PKS_mFAS_DH"/>
</dbReference>
<dbReference type="GO" id="GO:0004315">
    <property type="term" value="F:3-oxoacyl-[acyl-carrier-protein] synthase activity"/>
    <property type="evidence" value="ECO:0007669"/>
    <property type="project" value="InterPro"/>
</dbReference>
<evidence type="ECO:0000259" key="7">
    <source>
        <dbReference type="PROSITE" id="PS50075"/>
    </source>
</evidence>
<evidence type="ECO:0000256" key="6">
    <source>
        <dbReference type="SAM" id="MobiDB-lite"/>
    </source>
</evidence>
<accession>A0AAN9YQ07</accession>
<dbReference type="Gene3D" id="3.30.70.3290">
    <property type="match status" value="1"/>
</dbReference>
<dbReference type="PROSITE" id="PS50075">
    <property type="entry name" value="CARRIER"/>
    <property type="match status" value="2"/>
</dbReference>
<dbReference type="SMART" id="SM00827">
    <property type="entry name" value="PKS_AT"/>
    <property type="match status" value="1"/>
</dbReference>
<dbReference type="SUPFAM" id="SSF53474">
    <property type="entry name" value="alpha/beta-Hydrolases"/>
    <property type="match status" value="1"/>
</dbReference>
<dbReference type="InterPro" id="IPR014043">
    <property type="entry name" value="Acyl_transferase_dom"/>
</dbReference>
<evidence type="ECO:0000256" key="4">
    <source>
        <dbReference type="ARBA" id="ARBA00023268"/>
    </source>
</evidence>
<dbReference type="SUPFAM" id="SSF47336">
    <property type="entry name" value="ACP-like"/>
    <property type="match status" value="2"/>
</dbReference>
<dbReference type="Gene3D" id="3.40.47.10">
    <property type="match status" value="1"/>
</dbReference>
<feature type="compositionally biased region" description="Low complexity" evidence="6">
    <location>
        <begin position="1577"/>
        <end position="1592"/>
    </location>
</feature>
<organism evidence="10 11">
    <name type="scientific">Diatrype stigma</name>
    <dbReference type="NCBI Taxonomy" id="117547"/>
    <lineage>
        <taxon>Eukaryota</taxon>
        <taxon>Fungi</taxon>
        <taxon>Dikarya</taxon>
        <taxon>Ascomycota</taxon>
        <taxon>Pezizomycotina</taxon>
        <taxon>Sordariomycetes</taxon>
        <taxon>Xylariomycetidae</taxon>
        <taxon>Xylariales</taxon>
        <taxon>Diatrypaceae</taxon>
        <taxon>Diatrype</taxon>
    </lineage>
</organism>
<dbReference type="InterPro" id="IPR018201">
    <property type="entry name" value="Ketoacyl_synth_AS"/>
</dbReference>
<dbReference type="PANTHER" id="PTHR43775:SF37">
    <property type="entry name" value="SI:DKEY-61P9.11"/>
    <property type="match status" value="1"/>
</dbReference>
<feature type="region of interest" description="N-terminal hotdog fold" evidence="5">
    <location>
        <begin position="1260"/>
        <end position="1391"/>
    </location>
</feature>
<dbReference type="SMART" id="SM00823">
    <property type="entry name" value="PKS_PP"/>
    <property type="match status" value="2"/>
</dbReference>
<feature type="region of interest" description="Disordered" evidence="6">
    <location>
        <begin position="1577"/>
        <end position="1597"/>
    </location>
</feature>
<evidence type="ECO:0000313" key="11">
    <source>
        <dbReference type="Proteomes" id="UP001320420"/>
    </source>
</evidence>
<dbReference type="FunFam" id="3.10.129.110:FF:000001">
    <property type="entry name" value="Sterigmatocystin biosynthesis polyketide synthase"/>
    <property type="match status" value="1"/>
</dbReference>
<dbReference type="PROSITE" id="PS00606">
    <property type="entry name" value="KS3_1"/>
    <property type="match status" value="1"/>
</dbReference>
<dbReference type="SMART" id="SM01294">
    <property type="entry name" value="PKS_PP_betabranch"/>
    <property type="match status" value="1"/>
</dbReference>
<dbReference type="SUPFAM" id="SSF55048">
    <property type="entry name" value="Probable ACP-binding domain of malonyl-CoA ACP transacylase"/>
    <property type="match status" value="1"/>
</dbReference>
<dbReference type="CDD" id="cd00833">
    <property type="entry name" value="PKS"/>
    <property type="match status" value="1"/>
</dbReference>
<evidence type="ECO:0000313" key="10">
    <source>
        <dbReference type="EMBL" id="KAK7754698.1"/>
    </source>
</evidence>
<keyword evidence="11" id="KW-1185">Reference proteome</keyword>
<dbReference type="Pfam" id="PF02801">
    <property type="entry name" value="Ketoacyl-synt_C"/>
    <property type="match status" value="1"/>
</dbReference>
<dbReference type="InterPro" id="IPR016039">
    <property type="entry name" value="Thiolase-like"/>
</dbReference>
<feature type="active site" description="Proton acceptor; for dehydratase activity" evidence="5">
    <location>
        <position position="1292"/>
    </location>
</feature>
<dbReference type="InterPro" id="IPR030918">
    <property type="entry name" value="PT_fungal_PKS"/>
</dbReference>
<dbReference type="SUPFAM" id="SSF53901">
    <property type="entry name" value="Thiolase-like"/>
    <property type="match status" value="1"/>
</dbReference>
<feature type="domain" description="Carrier" evidence="7">
    <location>
        <begin position="1742"/>
        <end position="1816"/>
    </location>
</feature>
<dbReference type="FunFam" id="3.40.366.10:FF:000002">
    <property type="entry name" value="Probable polyketide synthase 2"/>
    <property type="match status" value="1"/>
</dbReference>
<dbReference type="GO" id="GO:0044550">
    <property type="term" value="P:secondary metabolite biosynthetic process"/>
    <property type="evidence" value="ECO:0007669"/>
    <property type="project" value="TreeGrafter"/>
</dbReference>
<dbReference type="InterPro" id="IPR016036">
    <property type="entry name" value="Malonyl_transacylase_ACP-bd"/>
</dbReference>
<feature type="compositionally biased region" description="Acidic residues" evidence="6">
    <location>
        <begin position="1705"/>
        <end position="1716"/>
    </location>
</feature>
<feature type="region of interest" description="Disordered" evidence="6">
    <location>
        <begin position="1695"/>
        <end position="1742"/>
    </location>
</feature>
<name>A0AAN9YQ07_9PEZI</name>
<feature type="active site" description="Proton donor; for dehydratase activity" evidence="5">
    <location>
        <position position="1479"/>
    </location>
</feature>
<dbReference type="InterPro" id="IPR001031">
    <property type="entry name" value="Thioesterase"/>
</dbReference>
<dbReference type="PROSITE" id="PS52019">
    <property type="entry name" value="PKS_MFAS_DH"/>
    <property type="match status" value="1"/>
</dbReference>